<dbReference type="Proteomes" id="UP001597549">
    <property type="component" value="Unassembled WGS sequence"/>
</dbReference>
<proteinExistence type="predicted"/>
<dbReference type="InterPro" id="IPR028098">
    <property type="entry name" value="Glyco_trans_4-like_N"/>
</dbReference>
<dbReference type="EMBL" id="JBHUOL010000012">
    <property type="protein sequence ID" value="MFD2908600.1"/>
    <property type="molecule type" value="Genomic_DNA"/>
</dbReference>
<dbReference type="RefSeq" id="WP_379806280.1">
    <property type="nucleotide sequence ID" value="NZ_JBHUOL010000012.1"/>
</dbReference>
<protein>
    <submittedName>
        <fullName evidence="4">Glycosyltransferase family 4 protein</fullName>
    </submittedName>
</protein>
<dbReference type="CDD" id="cd03809">
    <property type="entry name" value="GT4_MtfB-like"/>
    <property type="match status" value="1"/>
</dbReference>
<evidence type="ECO:0000313" key="5">
    <source>
        <dbReference type="Proteomes" id="UP001597549"/>
    </source>
</evidence>
<dbReference type="InterPro" id="IPR001296">
    <property type="entry name" value="Glyco_trans_1"/>
</dbReference>
<evidence type="ECO:0000259" key="3">
    <source>
        <dbReference type="Pfam" id="PF13439"/>
    </source>
</evidence>
<dbReference type="PANTHER" id="PTHR46401">
    <property type="entry name" value="GLYCOSYLTRANSFERASE WBBK-RELATED"/>
    <property type="match status" value="1"/>
</dbReference>
<comment type="caution">
    <text evidence="4">The sequence shown here is derived from an EMBL/GenBank/DDBJ whole genome shotgun (WGS) entry which is preliminary data.</text>
</comment>
<reference evidence="5" key="1">
    <citation type="journal article" date="2019" name="Int. J. Syst. Evol. Microbiol.">
        <title>The Global Catalogue of Microorganisms (GCM) 10K type strain sequencing project: providing services to taxonomists for standard genome sequencing and annotation.</title>
        <authorList>
            <consortium name="The Broad Institute Genomics Platform"/>
            <consortium name="The Broad Institute Genome Sequencing Center for Infectious Disease"/>
            <person name="Wu L."/>
            <person name="Ma J."/>
        </authorList>
    </citation>
    <scope>NUCLEOTIDE SEQUENCE [LARGE SCALE GENOMIC DNA]</scope>
    <source>
        <strain evidence="5">KCTC 52644</strain>
    </source>
</reference>
<accession>A0ABW5Z8G4</accession>
<dbReference type="PANTHER" id="PTHR46401:SF2">
    <property type="entry name" value="GLYCOSYLTRANSFERASE WBBK-RELATED"/>
    <property type="match status" value="1"/>
</dbReference>
<organism evidence="4 5">
    <name type="scientific">Flavobacterium ardleyense</name>
    <dbReference type="NCBI Taxonomy" id="2038737"/>
    <lineage>
        <taxon>Bacteria</taxon>
        <taxon>Pseudomonadati</taxon>
        <taxon>Bacteroidota</taxon>
        <taxon>Flavobacteriia</taxon>
        <taxon>Flavobacteriales</taxon>
        <taxon>Flavobacteriaceae</taxon>
        <taxon>Flavobacterium</taxon>
    </lineage>
</organism>
<feature type="domain" description="Glycosyl transferase family 1" evidence="2">
    <location>
        <begin position="185"/>
        <end position="345"/>
    </location>
</feature>
<evidence type="ECO:0000313" key="4">
    <source>
        <dbReference type="EMBL" id="MFD2908600.1"/>
    </source>
</evidence>
<keyword evidence="5" id="KW-1185">Reference proteome</keyword>
<evidence type="ECO:0000259" key="2">
    <source>
        <dbReference type="Pfam" id="PF00534"/>
    </source>
</evidence>
<sequence length="369" mass="43140">MKTNQIKIFIDCHVFDGKPQGTTTYLKGIYSEVLKNRSIILFLASFNPEKLKNEFGENENINYLKYPSKNKFKRLLIDIPLLIKKHKIDYAHFQYIVPPIKNCKFIVTIHDVLFIDFPHFFPLLYKLKNFPLFYLSAKRSDYVVTVSKYSKDKIEEHFHLKNILITPNAVDNEFFDDYSKEVEEKHVQNKFNCKEYFLFVSRREPRKNHLNLLKSFVACNYFDNYKLVCIGSKDIKDKAFDKYYDSLSAEVKNKVVFLENLNFADLLAITRAAKIAIYPSFAEGFGIPPLESIAANIPTICSNKTAMSDFEFMQEFLFDPNSVEEISNKIKYALNVELTNNLREIVKKRYSWVSSADVLTTIFLSKNNL</sequence>
<feature type="domain" description="Glycosyltransferase subfamily 4-like N-terminal" evidence="3">
    <location>
        <begin position="50"/>
        <end position="173"/>
    </location>
</feature>
<name>A0ABW5Z8G4_9FLAO</name>
<dbReference type="Pfam" id="PF00534">
    <property type="entry name" value="Glycos_transf_1"/>
    <property type="match status" value="1"/>
</dbReference>
<dbReference type="SUPFAM" id="SSF53756">
    <property type="entry name" value="UDP-Glycosyltransferase/glycogen phosphorylase"/>
    <property type="match status" value="1"/>
</dbReference>
<dbReference type="Gene3D" id="3.40.50.2000">
    <property type="entry name" value="Glycogen Phosphorylase B"/>
    <property type="match status" value="2"/>
</dbReference>
<dbReference type="Pfam" id="PF13439">
    <property type="entry name" value="Glyco_transf_4"/>
    <property type="match status" value="1"/>
</dbReference>
<gene>
    <name evidence="4" type="ORF">ACFSX9_07605</name>
</gene>
<evidence type="ECO:0000256" key="1">
    <source>
        <dbReference type="ARBA" id="ARBA00022679"/>
    </source>
</evidence>
<keyword evidence="1" id="KW-0808">Transferase</keyword>